<evidence type="ECO:0000313" key="10">
    <source>
        <dbReference type="Proteomes" id="UP001500724"/>
    </source>
</evidence>
<evidence type="ECO:0000256" key="2">
    <source>
        <dbReference type="ARBA" id="ARBA00022723"/>
    </source>
</evidence>
<evidence type="ECO:0000256" key="4">
    <source>
        <dbReference type="ARBA" id="ARBA00023014"/>
    </source>
</evidence>
<organism evidence="9 10">
    <name type="scientific">Streptomyces thermocarboxydovorans</name>
    <dbReference type="NCBI Taxonomy" id="59298"/>
    <lineage>
        <taxon>Bacteria</taxon>
        <taxon>Bacillati</taxon>
        <taxon>Actinomycetota</taxon>
        <taxon>Actinomycetes</taxon>
        <taxon>Kitasatosporales</taxon>
        <taxon>Streptomycetaceae</taxon>
        <taxon>Streptomyces</taxon>
    </lineage>
</organism>
<keyword evidence="2" id="KW-0479">Metal-binding</keyword>
<comment type="caution">
    <text evidence="9">The sequence shown here is derived from an EMBL/GenBank/DDBJ whole genome shotgun (WGS) entry which is preliminary data.</text>
</comment>
<keyword evidence="3" id="KW-0408">Iron</keyword>
<keyword evidence="1" id="KW-0001">2Fe-2S</keyword>
<evidence type="ECO:0000256" key="1">
    <source>
        <dbReference type="ARBA" id="ARBA00022714"/>
    </source>
</evidence>
<dbReference type="Pfam" id="PF00355">
    <property type="entry name" value="Rieske"/>
    <property type="match status" value="1"/>
</dbReference>
<dbReference type="Proteomes" id="UP001500724">
    <property type="component" value="Unassembled WGS sequence"/>
</dbReference>
<dbReference type="Gene3D" id="2.102.10.10">
    <property type="entry name" value="Rieske [2Fe-2S] iron-sulphur domain"/>
    <property type="match status" value="1"/>
</dbReference>
<evidence type="ECO:0000256" key="7">
    <source>
        <dbReference type="SAM" id="MobiDB-lite"/>
    </source>
</evidence>
<gene>
    <name evidence="9" type="ORF">GCM10009535_56900</name>
</gene>
<proteinExistence type="inferred from homology"/>
<evidence type="ECO:0000256" key="3">
    <source>
        <dbReference type="ARBA" id="ARBA00023004"/>
    </source>
</evidence>
<dbReference type="EMBL" id="BAAAGU010000088">
    <property type="protein sequence ID" value="GAA0669660.1"/>
    <property type="molecule type" value="Genomic_DNA"/>
</dbReference>
<feature type="domain" description="Rieske" evidence="8">
    <location>
        <begin position="20"/>
        <end position="115"/>
    </location>
</feature>
<sequence>MNPGLSSSTAAPAGAPSVSWRPVMDAEELWIGDMESVQVGDFTIVLTNVDGEIHAFEDRCPHLGTPLSEGDLDGCTLICSTHLWEFHAKTGAGINPGNSRLVTFDTRIDDGQIYVAIPENRGRQLGSEGKGGQTVATHD</sequence>
<dbReference type="PANTHER" id="PTHR21496:SF0">
    <property type="entry name" value="RIESKE DOMAIN-CONTAINING PROTEIN"/>
    <property type="match status" value="1"/>
</dbReference>
<dbReference type="RefSeq" id="WP_344007210.1">
    <property type="nucleotide sequence ID" value="NZ_BAAAGU010000088.1"/>
</dbReference>
<comment type="cofactor">
    <cofactor evidence="5">
        <name>[2Fe-2S] cluster</name>
        <dbReference type="ChEBI" id="CHEBI:190135"/>
    </cofactor>
</comment>
<dbReference type="InterPro" id="IPR036922">
    <property type="entry name" value="Rieske_2Fe-2S_sf"/>
</dbReference>
<dbReference type="InterPro" id="IPR017941">
    <property type="entry name" value="Rieske_2Fe-2S"/>
</dbReference>
<evidence type="ECO:0000313" key="9">
    <source>
        <dbReference type="EMBL" id="GAA0669660.1"/>
    </source>
</evidence>
<evidence type="ECO:0000256" key="5">
    <source>
        <dbReference type="ARBA" id="ARBA00034078"/>
    </source>
</evidence>
<reference evidence="10" key="1">
    <citation type="journal article" date="2019" name="Int. J. Syst. Evol. Microbiol.">
        <title>The Global Catalogue of Microorganisms (GCM) 10K type strain sequencing project: providing services to taxonomists for standard genome sequencing and annotation.</title>
        <authorList>
            <consortium name="The Broad Institute Genomics Platform"/>
            <consortium name="The Broad Institute Genome Sequencing Center for Infectious Disease"/>
            <person name="Wu L."/>
            <person name="Ma J."/>
        </authorList>
    </citation>
    <scope>NUCLEOTIDE SEQUENCE [LARGE SCALE GENOMIC DNA]</scope>
    <source>
        <strain evidence="10">JCM 10367</strain>
    </source>
</reference>
<evidence type="ECO:0000259" key="8">
    <source>
        <dbReference type="PROSITE" id="PS51296"/>
    </source>
</evidence>
<dbReference type="PANTHER" id="PTHR21496">
    <property type="entry name" value="FERREDOXIN-RELATED"/>
    <property type="match status" value="1"/>
</dbReference>
<dbReference type="SUPFAM" id="SSF50022">
    <property type="entry name" value="ISP domain"/>
    <property type="match status" value="1"/>
</dbReference>
<protein>
    <recommendedName>
        <fullName evidence="8">Rieske domain-containing protein</fullName>
    </recommendedName>
</protein>
<evidence type="ECO:0000256" key="6">
    <source>
        <dbReference type="ARBA" id="ARBA00038001"/>
    </source>
</evidence>
<name>A0ABP3T0K4_9ACTN</name>
<dbReference type="PROSITE" id="PS51296">
    <property type="entry name" value="RIESKE"/>
    <property type="match status" value="1"/>
</dbReference>
<keyword evidence="4" id="KW-0411">Iron-sulfur</keyword>
<keyword evidence="10" id="KW-1185">Reference proteome</keyword>
<feature type="region of interest" description="Disordered" evidence="7">
    <location>
        <begin position="120"/>
        <end position="139"/>
    </location>
</feature>
<accession>A0ABP3T0K4</accession>
<comment type="similarity">
    <text evidence="6">Belongs to the bacterial ring-hydroxylating dioxygenase ferredoxin component family.</text>
</comment>